<reference evidence="3" key="1">
    <citation type="submission" date="2021-03" db="EMBL/GenBank/DDBJ databases">
        <authorList>
            <person name="Tagirdzhanova G."/>
        </authorList>
    </citation>
    <scope>NUCLEOTIDE SEQUENCE</scope>
</reference>
<keyword evidence="1" id="KW-0813">Transport</keyword>
<comment type="caution">
    <text evidence="3">The sequence shown here is derived from an EMBL/GenBank/DDBJ whole genome shotgun (WGS) entry which is preliminary data.</text>
</comment>
<evidence type="ECO:0000256" key="2">
    <source>
        <dbReference type="SAM" id="MobiDB-lite"/>
    </source>
</evidence>
<dbReference type="GO" id="GO:0016560">
    <property type="term" value="P:protein import into peroxisome matrix, docking"/>
    <property type="evidence" value="ECO:0007669"/>
    <property type="project" value="UniProtKB-UniRule"/>
</dbReference>
<evidence type="ECO:0000313" key="4">
    <source>
        <dbReference type="Proteomes" id="UP000664521"/>
    </source>
</evidence>
<comment type="subcellular location">
    <subcellularLocation>
        <location evidence="1">Peroxisome membrane</location>
    </subcellularLocation>
</comment>
<keyword evidence="4" id="KW-1185">Reference proteome</keyword>
<feature type="region of interest" description="Disordered" evidence="2">
    <location>
        <begin position="1"/>
        <end position="26"/>
    </location>
</feature>
<dbReference type="AlphaFoldDB" id="A0A8H3G875"/>
<accession>A0A8H3G875</accession>
<keyword evidence="1" id="KW-0472">Membrane</keyword>
<sequence length="293" mass="30382">MATNHIQGHGALQSEPPVAPEGGGEKLTLFRPPKRDWRDWFIMATVTTGVGYGMYEIAKRYILPLISPPTPPQLESDKASIDASFARAFALIDQLSTDTASLRTAEATRAEKLDTTLSSITNVIEDLKAANVRRESESRITADQVAGLKNQIPQALESWKQGEDAKVEEVRAEVLSLKKLLQNRLGAGGAGPQTPNMGVGRGAMYSGYSSAGGDQDRGSGSSATPSAGGTTAASGTAEDQVDGGVAPAPGVNVPKRESSSTRFGRGGGAAIPAWQMAAKKGSDGGTTEAGSGP</sequence>
<comment type="similarity">
    <text evidence="1">Belongs to the peroxin-14 family.</text>
</comment>
<evidence type="ECO:0000313" key="3">
    <source>
        <dbReference type="EMBL" id="CAF9934888.1"/>
    </source>
</evidence>
<feature type="region of interest" description="Disordered" evidence="2">
    <location>
        <begin position="208"/>
        <end position="293"/>
    </location>
</feature>
<gene>
    <name evidence="3" type="primary">PEX14</name>
    <name evidence="3" type="ORF">HETSPECPRED_009395</name>
</gene>
<evidence type="ECO:0000256" key="1">
    <source>
        <dbReference type="RuleBase" id="RU367032"/>
    </source>
</evidence>
<dbReference type="Proteomes" id="UP000664521">
    <property type="component" value="Unassembled WGS sequence"/>
</dbReference>
<protein>
    <recommendedName>
        <fullName evidence="1">Peroxisomal membrane protein PEX14</fullName>
    </recommendedName>
    <alternativeName>
        <fullName evidence="1">Peroxin-14</fullName>
    </alternativeName>
</protein>
<dbReference type="PANTHER" id="PTHR23058:SF0">
    <property type="entry name" value="PEROXISOMAL MEMBRANE PROTEIN PEX14"/>
    <property type="match status" value="1"/>
</dbReference>
<keyword evidence="1" id="KW-0653">Protein transport</keyword>
<organism evidence="3 4">
    <name type="scientific">Heterodermia speciosa</name>
    <dbReference type="NCBI Taxonomy" id="116794"/>
    <lineage>
        <taxon>Eukaryota</taxon>
        <taxon>Fungi</taxon>
        <taxon>Dikarya</taxon>
        <taxon>Ascomycota</taxon>
        <taxon>Pezizomycotina</taxon>
        <taxon>Lecanoromycetes</taxon>
        <taxon>OSLEUM clade</taxon>
        <taxon>Lecanoromycetidae</taxon>
        <taxon>Caliciales</taxon>
        <taxon>Physciaceae</taxon>
        <taxon>Heterodermia</taxon>
    </lineage>
</organism>
<keyword evidence="1" id="KW-0576">Peroxisome</keyword>
<dbReference type="GO" id="GO:1990429">
    <property type="term" value="C:peroxisomal importomer complex"/>
    <property type="evidence" value="ECO:0007669"/>
    <property type="project" value="TreeGrafter"/>
</dbReference>
<dbReference type="EMBL" id="CAJPDS010000078">
    <property type="protein sequence ID" value="CAF9934888.1"/>
    <property type="molecule type" value="Genomic_DNA"/>
</dbReference>
<proteinExistence type="inferred from homology"/>
<dbReference type="GO" id="GO:0005778">
    <property type="term" value="C:peroxisomal membrane"/>
    <property type="evidence" value="ECO:0007669"/>
    <property type="project" value="UniProtKB-SubCell"/>
</dbReference>
<dbReference type="PANTHER" id="PTHR23058">
    <property type="entry name" value="PEROXISOMAL MEMBRANE PROTEIN PEX14"/>
    <property type="match status" value="1"/>
</dbReference>
<name>A0A8H3G875_9LECA</name>
<dbReference type="InterPro" id="IPR025655">
    <property type="entry name" value="PEX14"/>
</dbReference>
<comment type="function">
    <text evidence="1">Component of the PEX13-PEX14 docking complex, a translocon channel that specifically mediates the import of peroxisomal cargo proteins bound to PEX5 receptor. The PEX13-PEX14 docking complex forms a large import pore which can be opened to a diameter of about 9 nm. Mechanistically, PEX5 receptor along with cargo proteins associates with the PEX14 subunit of the PEX13-PEX14 docking complex in the cytosol, leading to the insertion of the receptor into the organelle membrane with the concomitant translocation of the cargo into the peroxisome matrix.</text>
</comment>
<feature type="compositionally biased region" description="Low complexity" evidence="2">
    <location>
        <begin position="208"/>
        <end position="237"/>
    </location>
</feature>
<dbReference type="OrthoDB" id="5549158at2759"/>
<dbReference type="GO" id="GO:0005102">
    <property type="term" value="F:signaling receptor binding"/>
    <property type="evidence" value="ECO:0007669"/>
    <property type="project" value="TreeGrafter"/>
</dbReference>